<evidence type="ECO:0000313" key="6">
    <source>
        <dbReference type="EMBL" id="KAL1869375.1"/>
    </source>
</evidence>
<keyword evidence="5" id="KW-0503">Monooxygenase</keyword>
<dbReference type="Gene3D" id="3.50.50.60">
    <property type="entry name" value="FAD/NAD(P)-binding domain"/>
    <property type="match status" value="1"/>
</dbReference>
<evidence type="ECO:0000256" key="1">
    <source>
        <dbReference type="ARBA" id="ARBA00001974"/>
    </source>
</evidence>
<keyword evidence="7" id="KW-1185">Reference proteome</keyword>
<comment type="caution">
    <text evidence="6">The sequence shown here is derived from an EMBL/GenBank/DDBJ whole genome shotgun (WGS) entry which is preliminary data.</text>
</comment>
<gene>
    <name evidence="6" type="ORF">Daus18300_005587</name>
</gene>
<dbReference type="Pfam" id="PF00743">
    <property type="entry name" value="FMO-like"/>
    <property type="match status" value="1"/>
</dbReference>
<evidence type="ECO:0000256" key="4">
    <source>
        <dbReference type="ARBA" id="ARBA00023002"/>
    </source>
</evidence>
<dbReference type="PANTHER" id="PTHR43872">
    <property type="entry name" value="MONOOXYGENASE, PUTATIVE (AFU_ORTHOLOGUE AFUA_8G02570)-RELATED"/>
    <property type="match status" value="1"/>
</dbReference>
<sequence length="494" mass="55773">MAPTEEYDVLIIDAGIAGLNAAYRVQTQLPKARYVVLEARGDIGGTWSFWKYPGLRSDSAISIYSFEWLRYDQQTSLASGGEIVAYMRKAESFAHRKSCLNTKRVMSVEWKSEEQRWTVTVNADGLVKAFRTPRLLNFMGYYKYDAPLPAVIPCIEKSEGEVVHAQLWREETDWTDKRVIIIGSGSTAITLLPKLAEKAKHLAMLQQSPSYVLAVEAEPPLDKKLKRFLPRRLATWLIWWIGVWGEYMLLQTVKKKSSQLREDLMNAMRAQLPLRIDVEKHFNPSYLPAQERVCVCPDGDFFRAFHRDSVDVVTDKIETVLPTGLKTIDGTFIEAGMIVLATGLEVQLWGGLDPVVDGKPVRVSERYVWRSCMLEGIPNAGFATGYISGTYTPGADIGTRSFIKVIQQCQKKRASSAMPTIDASLHREKLPRKRMLKNGSTYMNAGEDRLPLSADVGPWYKATSCLSDASRTWFSNITESIKFVFLEDIETSLK</sequence>
<keyword evidence="3" id="KW-0274">FAD</keyword>
<dbReference type="Proteomes" id="UP001583177">
    <property type="component" value="Unassembled WGS sequence"/>
</dbReference>
<evidence type="ECO:0000256" key="2">
    <source>
        <dbReference type="ARBA" id="ARBA00022630"/>
    </source>
</evidence>
<reference evidence="6 7" key="1">
    <citation type="journal article" date="2024" name="IMA Fungus">
        <title>IMA Genome - F19 : A genome assembly and annotation guide to empower mycologists, including annotated draft genome sequences of Ceratocystis pirilliformis, Diaporthe australafricana, Fusarium ophioides, Paecilomyces lecythidis, and Sporothrix stenoceras.</title>
        <authorList>
            <person name="Aylward J."/>
            <person name="Wilson A.M."/>
            <person name="Visagie C.M."/>
            <person name="Spraker J."/>
            <person name="Barnes I."/>
            <person name="Buitendag C."/>
            <person name="Ceriani C."/>
            <person name="Del Mar Angel L."/>
            <person name="du Plessis D."/>
            <person name="Fuchs T."/>
            <person name="Gasser K."/>
            <person name="Kramer D."/>
            <person name="Li W."/>
            <person name="Munsamy K."/>
            <person name="Piso A."/>
            <person name="Price J.L."/>
            <person name="Sonnekus B."/>
            <person name="Thomas C."/>
            <person name="van der Nest A."/>
            <person name="van Dijk A."/>
            <person name="van Heerden A."/>
            <person name="van Vuuren N."/>
            <person name="Yilmaz N."/>
            <person name="Duong T.A."/>
            <person name="van der Merwe N.A."/>
            <person name="Wingfield M.J."/>
            <person name="Wingfield B.D."/>
        </authorList>
    </citation>
    <scope>NUCLEOTIDE SEQUENCE [LARGE SCALE GENOMIC DNA]</scope>
    <source>
        <strain evidence="6 7">CMW 18300</strain>
    </source>
</reference>
<organism evidence="6 7">
    <name type="scientific">Diaporthe australafricana</name>
    <dbReference type="NCBI Taxonomy" id="127596"/>
    <lineage>
        <taxon>Eukaryota</taxon>
        <taxon>Fungi</taxon>
        <taxon>Dikarya</taxon>
        <taxon>Ascomycota</taxon>
        <taxon>Pezizomycotina</taxon>
        <taxon>Sordariomycetes</taxon>
        <taxon>Sordariomycetidae</taxon>
        <taxon>Diaporthales</taxon>
        <taxon>Diaporthaceae</taxon>
        <taxon>Diaporthe</taxon>
    </lineage>
</organism>
<proteinExistence type="predicted"/>
<keyword evidence="4" id="KW-0560">Oxidoreductase</keyword>
<dbReference type="SUPFAM" id="SSF51905">
    <property type="entry name" value="FAD/NAD(P)-binding domain"/>
    <property type="match status" value="1"/>
</dbReference>
<dbReference type="InterPro" id="IPR020946">
    <property type="entry name" value="Flavin_mOase-like"/>
</dbReference>
<evidence type="ECO:0008006" key="8">
    <source>
        <dbReference type="Google" id="ProtNLM"/>
    </source>
</evidence>
<accession>A0ABR3X0S9</accession>
<protein>
    <recommendedName>
        <fullName evidence="8">Monooxygenase</fullName>
    </recommendedName>
</protein>
<evidence type="ECO:0000256" key="5">
    <source>
        <dbReference type="ARBA" id="ARBA00023033"/>
    </source>
</evidence>
<dbReference type="PANTHER" id="PTHR43872:SF1">
    <property type="entry name" value="MONOOXYGENASE, PUTATIVE (AFU_ORTHOLOGUE AFUA_8G02570)-RELATED"/>
    <property type="match status" value="1"/>
</dbReference>
<evidence type="ECO:0000256" key="3">
    <source>
        <dbReference type="ARBA" id="ARBA00022827"/>
    </source>
</evidence>
<dbReference type="InterPro" id="IPR036188">
    <property type="entry name" value="FAD/NAD-bd_sf"/>
</dbReference>
<dbReference type="InterPro" id="IPR051820">
    <property type="entry name" value="FAD-binding_MO"/>
</dbReference>
<keyword evidence="2" id="KW-0285">Flavoprotein</keyword>
<comment type="cofactor">
    <cofactor evidence="1">
        <name>FAD</name>
        <dbReference type="ChEBI" id="CHEBI:57692"/>
    </cofactor>
</comment>
<dbReference type="Pfam" id="PF13450">
    <property type="entry name" value="NAD_binding_8"/>
    <property type="match status" value="1"/>
</dbReference>
<dbReference type="EMBL" id="JAWRVE010000041">
    <property type="protein sequence ID" value="KAL1869375.1"/>
    <property type="molecule type" value="Genomic_DNA"/>
</dbReference>
<evidence type="ECO:0000313" key="7">
    <source>
        <dbReference type="Proteomes" id="UP001583177"/>
    </source>
</evidence>
<name>A0ABR3X0S9_9PEZI</name>